<dbReference type="AlphaFoldDB" id="A0AB39RGQ5"/>
<name>A0AB39RGQ5_9ACTN</name>
<proteinExistence type="predicted"/>
<accession>A0AB39RGQ5</accession>
<feature type="transmembrane region" description="Helical" evidence="1">
    <location>
        <begin position="20"/>
        <end position="41"/>
    </location>
</feature>
<feature type="transmembrane region" description="Helical" evidence="1">
    <location>
        <begin position="214"/>
        <end position="233"/>
    </location>
</feature>
<keyword evidence="1" id="KW-0812">Transmembrane</keyword>
<feature type="transmembrane region" description="Helical" evidence="1">
    <location>
        <begin position="403"/>
        <end position="422"/>
    </location>
</feature>
<keyword evidence="1" id="KW-0472">Membrane</keyword>
<dbReference type="EMBL" id="CP163443">
    <property type="protein sequence ID" value="XDQ53451.1"/>
    <property type="molecule type" value="Genomic_DNA"/>
</dbReference>
<feature type="transmembrane region" description="Helical" evidence="1">
    <location>
        <begin position="263"/>
        <end position="279"/>
    </location>
</feature>
<evidence type="ECO:0000313" key="2">
    <source>
        <dbReference type="EMBL" id="XDQ53451.1"/>
    </source>
</evidence>
<evidence type="ECO:0000256" key="1">
    <source>
        <dbReference type="SAM" id="Phobius"/>
    </source>
</evidence>
<organism evidence="2">
    <name type="scientific">Streptomyces sp. R41</name>
    <dbReference type="NCBI Taxonomy" id="3238632"/>
    <lineage>
        <taxon>Bacteria</taxon>
        <taxon>Bacillati</taxon>
        <taxon>Actinomycetota</taxon>
        <taxon>Actinomycetes</taxon>
        <taxon>Kitasatosporales</taxon>
        <taxon>Streptomycetaceae</taxon>
        <taxon>Streptomyces</taxon>
    </lineage>
</organism>
<feature type="transmembrane region" description="Helical" evidence="1">
    <location>
        <begin position="183"/>
        <end position="202"/>
    </location>
</feature>
<feature type="transmembrane region" description="Helical" evidence="1">
    <location>
        <begin position="48"/>
        <end position="71"/>
    </location>
</feature>
<feature type="transmembrane region" description="Helical" evidence="1">
    <location>
        <begin position="372"/>
        <end position="391"/>
    </location>
</feature>
<feature type="transmembrane region" description="Helical" evidence="1">
    <location>
        <begin position="83"/>
        <end position="107"/>
    </location>
</feature>
<gene>
    <name evidence="2" type="ORF">AB5J53_18155</name>
</gene>
<keyword evidence="1" id="KW-1133">Transmembrane helix</keyword>
<reference evidence="2" key="1">
    <citation type="submission" date="2024-07" db="EMBL/GenBank/DDBJ databases">
        <authorList>
            <person name="Yu S.T."/>
        </authorList>
    </citation>
    <scope>NUCLEOTIDE SEQUENCE</scope>
    <source>
        <strain evidence="2">R41</strain>
    </source>
</reference>
<protein>
    <submittedName>
        <fullName evidence="2">Uncharacterized protein</fullName>
    </submittedName>
</protein>
<sequence length="469" mass="50904">MVLIVLLPGLVLQPHGGRMPMALLLQGVVVAHTGGALTRVLTAPKVRLVGLGFWMFSYIWFGLAPLAMLTSDTYPWTYRASEATAFAAVAVIELGLLAYSAGTAFAARREHTRAATRPGVVERLLARRLAPWRVLVLCGLALALAVLLIPGQPGGVGAYFTSREAVHETGALDDSTDAFLQPLRSWSVSVPAFWALLGLLRLPPLPDGDRLLRGIRWLLLPLLAALNIVVNNPISKPRFWAGTVLLTLLFTVPRLCRPRAFRALAGAILATVLVVFPYSDYFRYDARGAVSVVSLAQQFTTKGDYDAFQQVQTGLDYARDEGFSPQSALGPPLFMVPRSMWPDKPEDTGIALAQYAGYDFLNLSAPLWIESYLWAGPAAVALVFCLLGAAGRRVDQVRERLRDRTGTLAVLLVPAFAFYQLIFLRGSLLGVTGPMLLTMTVPLLITTPTSPASRLAFWAKPSAPTVPNN</sequence>
<feature type="transmembrane region" description="Helical" evidence="1">
    <location>
        <begin position="132"/>
        <end position="151"/>
    </location>
</feature>
<dbReference type="RefSeq" id="WP_369246704.1">
    <property type="nucleotide sequence ID" value="NZ_CP163443.1"/>
</dbReference>
<feature type="transmembrane region" description="Helical" evidence="1">
    <location>
        <begin position="239"/>
        <end position="256"/>
    </location>
</feature>